<organism evidence="1 2">
    <name type="scientific">Inquilinus limosus MP06</name>
    <dbReference type="NCBI Taxonomy" id="1398085"/>
    <lineage>
        <taxon>Bacteria</taxon>
        <taxon>Pseudomonadati</taxon>
        <taxon>Pseudomonadota</taxon>
        <taxon>Alphaproteobacteria</taxon>
        <taxon>Rhodospirillales</taxon>
        <taxon>Rhodospirillaceae</taxon>
        <taxon>Inquilinus</taxon>
    </lineage>
</organism>
<dbReference type="OrthoDB" id="3078246at2"/>
<accession>A0A0A0D0I8</accession>
<dbReference type="EMBL" id="JANX01000489">
    <property type="protein sequence ID" value="KGM31529.1"/>
    <property type="molecule type" value="Genomic_DNA"/>
</dbReference>
<evidence type="ECO:0000313" key="2">
    <source>
        <dbReference type="Proteomes" id="UP000029995"/>
    </source>
</evidence>
<reference evidence="1 2" key="1">
    <citation type="submission" date="2014-01" db="EMBL/GenBank/DDBJ databases">
        <title>Genome sequence determination for a cystic fibrosis isolate, Inquilinus limosus.</title>
        <authorList>
            <person name="Pino M."/>
            <person name="Di Conza J."/>
            <person name="Gutkind G."/>
        </authorList>
    </citation>
    <scope>NUCLEOTIDE SEQUENCE [LARGE SCALE GENOMIC DNA]</scope>
    <source>
        <strain evidence="1 2">MP06</strain>
    </source>
</reference>
<dbReference type="AlphaFoldDB" id="A0A0A0D0I8"/>
<gene>
    <name evidence="1" type="ORF">P409_26645</name>
</gene>
<sequence>MADTLVDAQPDSLPVVNWPGGNACGNYAASISDPSNPLYQGSQLAINGSTDLSGCIVGPDGANVQWITYQQNNGIINSVFYAYGQGPKGAGSGSLSLTILTQAGQKHTLSLTSSSPGLHSDRFQDTSGIVSISWAHT</sequence>
<proteinExistence type="predicted"/>
<protein>
    <submittedName>
        <fullName evidence="1">Uncharacterized protein</fullName>
    </submittedName>
</protein>
<comment type="caution">
    <text evidence="1">The sequence shown here is derived from an EMBL/GenBank/DDBJ whole genome shotgun (WGS) entry which is preliminary data.</text>
</comment>
<evidence type="ECO:0000313" key="1">
    <source>
        <dbReference type="EMBL" id="KGM31529.1"/>
    </source>
</evidence>
<dbReference type="RefSeq" id="WP_034845549.1">
    <property type="nucleotide sequence ID" value="NZ_JANX01000489.1"/>
</dbReference>
<name>A0A0A0D0I8_9PROT</name>
<dbReference type="Proteomes" id="UP000029995">
    <property type="component" value="Unassembled WGS sequence"/>
</dbReference>